<comment type="caution">
    <text evidence="2">The sequence shown here is derived from an EMBL/GenBank/DDBJ whole genome shotgun (WGS) entry which is preliminary data.</text>
</comment>
<keyword evidence="1" id="KW-0472">Membrane</keyword>
<sequence>MEKQDNGIARQVSVIAAASFMLISSVAVGGAFGGEGVADQQDGALTDQSTYLAPSGPAFAIWSVIYLGLIAYTIWQALPAQRHDDRQRATGWWVALSMVLNGLWLVAASFGPLWSTVLVIVLLLIVLARVIVLLGRSSARGWVERTVVDGANGLHFGWVTIATVVNITALLTDVAPEAWGQQADLWGILVLAAVLVIAVSSAWATGRIAPALASAWGLAWVAIGRLTDEPRSTPIAVAAIIVAVILLIAAVISSVRRLRGRSHPAVQKRR</sequence>
<accession>A0A7W9FBA2</accession>
<dbReference type="AlphaFoldDB" id="A0A7W9FBA2"/>
<protein>
    <recommendedName>
        <fullName evidence="4">TspO/MBR related protein</fullName>
    </recommendedName>
</protein>
<evidence type="ECO:0000256" key="1">
    <source>
        <dbReference type="SAM" id="Phobius"/>
    </source>
</evidence>
<feature type="transmembrane region" description="Helical" evidence="1">
    <location>
        <begin position="113"/>
        <end position="135"/>
    </location>
</feature>
<dbReference type="EMBL" id="JACHMU010000001">
    <property type="protein sequence ID" value="MBB5742945.1"/>
    <property type="molecule type" value="Genomic_DNA"/>
</dbReference>
<dbReference type="InterPro" id="IPR038330">
    <property type="entry name" value="TspO/MBR-related_sf"/>
</dbReference>
<feature type="transmembrane region" description="Helical" evidence="1">
    <location>
        <begin position="156"/>
        <end position="179"/>
    </location>
</feature>
<name>A0A7W9FBA2_9MICO</name>
<evidence type="ECO:0000313" key="2">
    <source>
        <dbReference type="EMBL" id="MBB5742945.1"/>
    </source>
</evidence>
<gene>
    <name evidence="2" type="ORF">HD600_001442</name>
</gene>
<feature type="transmembrane region" description="Helical" evidence="1">
    <location>
        <begin position="12"/>
        <end position="32"/>
    </location>
</feature>
<dbReference type="PANTHER" id="PTHR33802:SF1">
    <property type="entry name" value="XK-RELATED PROTEIN"/>
    <property type="match status" value="1"/>
</dbReference>
<dbReference type="RefSeq" id="WP_184282607.1">
    <property type="nucleotide sequence ID" value="NZ_BAAAPG010000001.1"/>
</dbReference>
<feature type="transmembrane region" description="Helical" evidence="1">
    <location>
        <begin position="185"/>
        <end position="204"/>
    </location>
</feature>
<feature type="transmembrane region" description="Helical" evidence="1">
    <location>
        <begin position="233"/>
        <end position="252"/>
    </location>
</feature>
<feature type="transmembrane region" description="Helical" evidence="1">
    <location>
        <begin position="59"/>
        <end position="78"/>
    </location>
</feature>
<evidence type="ECO:0000313" key="3">
    <source>
        <dbReference type="Proteomes" id="UP000517712"/>
    </source>
</evidence>
<keyword evidence="1" id="KW-1133">Transmembrane helix</keyword>
<evidence type="ECO:0008006" key="4">
    <source>
        <dbReference type="Google" id="ProtNLM"/>
    </source>
</evidence>
<proteinExistence type="predicted"/>
<organism evidence="2 3">
    <name type="scientific">Microbacterium ginsengiterrae</name>
    <dbReference type="NCBI Taxonomy" id="546115"/>
    <lineage>
        <taxon>Bacteria</taxon>
        <taxon>Bacillati</taxon>
        <taxon>Actinomycetota</taxon>
        <taxon>Actinomycetes</taxon>
        <taxon>Micrococcales</taxon>
        <taxon>Microbacteriaceae</taxon>
        <taxon>Microbacterium</taxon>
    </lineage>
</organism>
<feature type="transmembrane region" description="Helical" evidence="1">
    <location>
        <begin position="211"/>
        <end position="227"/>
    </location>
</feature>
<keyword evidence="1" id="KW-0812">Transmembrane</keyword>
<reference evidence="2 3" key="1">
    <citation type="submission" date="2020-08" db="EMBL/GenBank/DDBJ databases">
        <title>Sequencing the genomes of 1000 actinobacteria strains.</title>
        <authorList>
            <person name="Klenk H.-P."/>
        </authorList>
    </citation>
    <scope>NUCLEOTIDE SEQUENCE [LARGE SCALE GENOMIC DNA]</scope>
    <source>
        <strain evidence="2 3">DSM 24823</strain>
    </source>
</reference>
<dbReference type="Proteomes" id="UP000517712">
    <property type="component" value="Unassembled WGS sequence"/>
</dbReference>
<keyword evidence="3" id="KW-1185">Reference proteome</keyword>
<feature type="transmembrane region" description="Helical" evidence="1">
    <location>
        <begin position="90"/>
        <end position="107"/>
    </location>
</feature>
<dbReference type="Gene3D" id="1.20.1260.100">
    <property type="entry name" value="TspO/MBR protein"/>
    <property type="match status" value="1"/>
</dbReference>
<dbReference type="PANTHER" id="PTHR33802">
    <property type="entry name" value="SI:CH211-161H7.5-RELATED"/>
    <property type="match status" value="1"/>
</dbReference>